<dbReference type="EMBL" id="AJWZ01009223">
    <property type="protein sequence ID" value="EKC51923.1"/>
    <property type="molecule type" value="Genomic_DNA"/>
</dbReference>
<reference evidence="1" key="1">
    <citation type="journal article" date="2013" name="Environ. Microbiol.">
        <title>Microbiota from the distal guts of lean and obese adolescents exhibit partial functional redundancy besides clear differences in community structure.</title>
        <authorList>
            <person name="Ferrer M."/>
            <person name="Ruiz A."/>
            <person name="Lanza F."/>
            <person name="Haange S.B."/>
            <person name="Oberbach A."/>
            <person name="Till H."/>
            <person name="Bargiela R."/>
            <person name="Campoy C."/>
            <person name="Segura M.T."/>
            <person name="Richter M."/>
            <person name="von Bergen M."/>
            <person name="Seifert J."/>
            <person name="Suarez A."/>
        </authorList>
    </citation>
    <scope>NUCLEOTIDE SEQUENCE</scope>
</reference>
<sequence>MQKNRQKGKETGDYTLSVTGNDVKSMTQSLVAESVSISAPDRSSFDIKA</sequence>
<organism evidence="1">
    <name type="scientific">human gut metagenome</name>
    <dbReference type="NCBI Taxonomy" id="408170"/>
    <lineage>
        <taxon>unclassified sequences</taxon>
        <taxon>metagenomes</taxon>
        <taxon>organismal metagenomes</taxon>
    </lineage>
</organism>
<comment type="caution">
    <text evidence="1">The sequence shown here is derived from an EMBL/GenBank/DDBJ whole genome shotgun (WGS) entry which is preliminary data.</text>
</comment>
<name>K1S2M2_9ZZZZ</name>
<protein>
    <submittedName>
        <fullName evidence="1">Uncharacterized protein</fullName>
    </submittedName>
</protein>
<accession>K1S2M2</accession>
<gene>
    <name evidence="1" type="ORF">OBE_13358</name>
</gene>
<evidence type="ECO:0000313" key="1">
    <source>
        <dbReference type="EMBL" id="EKC51923.1"/>
    </source>
</evidence>
<proteinExistence type="predicted"/>
<dbReference type="AlphaFoldDB" id="K1S2M2"/>